<reference evidence="1" key="1">
    <citation type="submission" date="2022-08" db="EMBL/GenBank/DDBJ databases">
        <title>Genome Sequence of Fusarium decemcellulare.</title>
        <authorList>
            <person name="Buettner E."/>
        </authorList>
    </citation>
    <scope>NUCLEOTIDE SEQUENCE</scope>
    <source>
        <strain evidence="1">Babe19</strain>
    </source>
</reference>
<proteinExistence type="predicted"/>
<evidence type="ECO:0000313" key="1">
    <source>
        <dbReference type="EMBL" id="KAJ3531219.1"/>
    </source>
</evidence>
<organism evidence="1 2">
    <name type="scientific">Fusarium decemcellulare</name>
    <dbReference type="NCBI Taxonomy" id="57161"/>
    <lineage>
        <taxon>Eukaryota</taxon>
        <taxon>Fungi</taxon>
        <taxon>Dikarya</taxon>
        <taxon>Ascomycota</taxon>
        <taxon>Pezizomycotina</taxon>
        <taxon>Sordariomycetes</taxon>
        <taxon>Hypocreomycetidae</taxon>
        <taxon>Hypocreales</taxon>
        <taxon>Nectriaceae</taxon>
        <taxon>Fusarium</taxon>
        <taxon>Fusarium decemcellulare species complex</taxon>
    </lineage>
</organism>
<comment type="caution">
    <text evidence="1">The sequence shown here is derived from an EMBL/GenBank/DDBJ whole genome shotgun (WGS) entry which is preliminary data.</text>
</comment>
<name>A0ACC1S3E0_9HYPO</name>
<dbReference type="Proteomes" id="UP001148629">
    <property type="component" value="Unassembled WGS sequence"/>
</dbReference>
<gene>
    <name evidence="1" type="ORF">NM208_g8969</name>
</gene>
<accession>A0ACC1S3E0</accession>
<dbReference type="EMBL" id="JANRMS010001084">
    <property type="protein sequence ID" value="KAJ3531219.1"/>
    <property type="molecule type" value="Genomic_DNA"/>
</dbReference>
<evidence type="ECO:0000313" key="2">
    <source>
        <dbReference type="Proteomes" id="UP001148629"/>
    </source>
</evidence>
<sequence length="833" mass="93753">MTLATSNPAPLSPPIAMRLMNRALAKRFYFLYSNLGVHDGVPALANNGASIRNLHHAKYRELETHARHWKHTQRGWHHLPFDAHPSHLCLPSHAVNPAGQPRHSLLCTQRYRIWLRLPLLLMASPSSEDVESSTYLGRPAFRIRSEFGGSRTWRSRKSRPCDTCRGRKTACIIETTPPCLFCKSRNLPCKSSSRLPPRRKRRYESHDQDNLIPTEVVERNSHSGHSSEEAGSLETLGDSINEAQRNAEAVPLPRQSHTSSPPAPVHTSPPAPIPSISPGSAPIHHESDHLGLLPQSYSPSASVAARSVSNNTGTPRLSWLEGEQRTAHSIGLSGEQDTNLLASLRSIIVSERNEIDNSVIQVFPGDAGCGEPPIHFNMVLDGLPEPDQAARREISDAIEQLVGEHGPRLVALFFRYVHPMTYVVSKGHFLHAFYSDILSVPASLRGVIYALGVSAWKRDPQCASLTPPSSYTLFQRAHWALHTETHAPNKWTLQAALLLIHERPGDNFTMETPRTWIVASEATAIAQMLGLHRDPRLWNIAPLEKNVRRKLWWATYMTDVWTSLYHGNPPHIAKDSFTTSPMQIEEILIDEDIDEDPQNLLERSFVSTSVTASARFVELVKLSRILRELLDSFYSDQAYKTTIADIKGREAKLFEIEKQLESWVLLRASCVDIIQSDNPQDYTTNAPLHLGYYAVKTLHLRALMWPSHMAAKTDPNSSLRRYYDKALREFSPFVDFLDGIDARSLNSFWGDHARSQLVLCGNFLVFLFLVAPTPDKVQETFQLLERVYSGLKRCRDMADNEEAVALLRPALLRVETLFTQAARIMDTRDEVPI</sequence>
<keyword evidence="2" id="KW-1185">Reference proteome</keyword>
<protein>
    <submittedName>
        <fullName evidence="1">Uncharacterized protein</fullName>
    </submittedName>
</protein>